<dbReference type="RefSeq" id="WP_135997302.1">
    <property type="nucleotide sequence ID" value="NZ_CP071057.1"/>
</dbReference>
<keyword evidence="2" id="KW-1185">Reference proteome</keyword>
<comment type="caution">
    <text evidence="1">The sequence shown here is derived from an EMBL/GenBank/DDBJ whole genome shotgun (WGS) entry which is preliminary data.</text>
</comment>
<sequence length="79" mass="8438">MKDVHPIVAAVLAPFAPGPRPTPAQRLARVMIDNLPESLHASDADEAGRFTITDNWRGTRYAVCLKPIDSAEAGAKEAA</sequence>
<gene>
    <name evidence="1" type="ORF">E5163_14770</name>
</gene>
<evidence type="ECO:0000313" key="1">
    <source>
        <dbReference type="EMBL" id="TGY87328.1"/>
    </source>
</evidence>
<dbReference type="AlphaFoldDB" id="A0A4S2GWR7"/>
<proteinExistence type="predicted"/>
<name>A0A4S2GWR7_9PROT</name>
<reference evidence="1 2" key="1">
    <citation type="journal article" date="2017" name="Int. J. Syst. Evol. Microbiol.">
        <title>Marinicauda algicola sp. nov., isolated from a marine red alga Rhodosorus marinus.</title>
        <authorList>
            <person name="Jeong S.E."/>
            <person name="Jeon S.H."/>
            <person name="Chun B.H."/>
            <person name="Kim D.W."/>
            <person name="Jeon C.O."/>
        </authorList>
    </citation>
    <scope>NUCLEOTIDE SEQUENCE [LARGE SCALE GENOMIC DNA]</scope>
    <source>
        <strain evidence="1 2">JCM 31718</strain>
    </source>
</reference>
<dbReference type="EMBL" id="SRXW01000006">
    <property type="protein sequence ID" value="TGY87328.1"/>
    <property type="molecule type" value="Genomic_DNA"/>
</dbReference>
<protein>
    <submittedName>
        <fullName evidence="1">Uncharacterized protein</fullName>
    </submittedName>
</protein>
<organism evidence="1 2">
    <name type="scientific">Marinicauda algicola</name>
    <dbReference type="NCBI Taxonomy" id="2029849"/>
    <lineage>
        <taxon>Bacteria</taxon>
        <taxon>Pseudomonadati</taxon>
        <taxon>Pseudomonadota</taxon>
        <taxon>Alphaproteobacteria</taxon>
        <taxon>Maricaulales</taxon>
        <taxon>Maricaulaceae</taxon>
        <taxon>Marinicauda</taxon>
    </lineage>
</organism>
<accession>A0A4S2GWR7</accession>
<dbReference type="Proteomes" id="UP000308054">
    <property type="component" value="Unassembled WGS sequence"/>
</dbReference>
<evidence type="ECO:0000313" key="2">
    <source>
        <dbReference type="Proteomes" id="UP000308054"/>
    </source>
</evidence>